<proteinExistence type="predicted"/>
<evidence type="ECO:0000259" key="1">
    <source>
        <dbReference type="Pfam" id="PF13577"/>
    </source>
</evidence>
<name>A0A1U6HY85_9SPHN</name>
<dbReference type="SUPFAM" id="SSF54427">
    <property type="entry name" value="NTF2-like"/>
    <property type="match status" value="1"/>
</dbReference>
<keyword evidence="3" id="KW-1185">Reference proteome</keyword>
<evidence type="ECO:0000313" key="2">
    <source>
        <dbReference type="EMBL" id="SLK00793.1"/>
    </source>
</evidence>
<protein>
    <recommendedName>
        <fullName evidence="1">SnoaL-like domain-containing protein</fullName>
    </recommendedName>
</protein>
<dbReference type="InterPro" id="IPR032710">
    <property type="entry name" value="NTF2-like_dom_sf"/>
</dbReference>
<dbReference type="STRING" id="428990.SAMN06295987_103350"/>
<evidence type="ECO:0000313" key="3">
    <source>
        <dbReference type="Proteomes" id="UP000190989"/>
    </source>
</evidence>
<dbReference type="RefSeq" id="WP_079730613.1">
    <property type="nucleotide sequence ID" value="NZ_FVZE01000003.1"/>
</dbReference>
<reference evidence="3" key="1">
    <citation type="submission" date="2017-02" db="EMBL/GenBank/DDBJ databases">
        <authorList>
            <person name="Varghese N."/>
            <person name="Submissions S."/>
        </authorList>
    </citation>
    <scope>NUCLEOTIDE SEQUENCE [LARGE SCALE GENOMIC DNA]</scope>
    <source>
        <strain evidence="3">SM117</strain>
    </source>
</reference>
<dbReference type="InterPro" id="IPR037401">
    <property type="entry name" value="SnoaL-like"/>
</dbReference>
<accession>A0A1U6HY85</accession>
<sequence>MTHSLESLAERLQRLEDLEAIRSIIAQYGPLADSGDGEALSQLWTDNGEYEVVGFAAAQGRGAIAGLIEGANHRSLMCQGCAHLLGPVAIELDGDLASARGHSVIFRHLGDGQFEAHRVAANCWTLERRAEGWRVIHRANALLDGQETARMLLTPRVAPHRP</sequence>
<gene>
    <name evidence="2" type="ORF">SAMN06295987_103350</name>
</gene>
<dbReference type="Gene3D" id="3.10.450.50">
    <property type="match status" value="1"/>
</dbReference>
<dbReference type="Pfam" id="PF13577">
    <property type="entry name" value="SnoaL_4"/>
    <property type="match status" value="1"/>
</dbReference>
<dbReference type="EMBL" id="FVZE01000003">
    <property type="protein sequence ID" value="SLK00793.1"/>
    <property type="molecule type" value="Genomic_DNA"/>
</dbReference>
<dbReference type="Proteomes" id="UP000190989">
    <property type="component" value="Unassembled WGS sequence"/>
</dbReference>
<organism evidence="2 3">
    <name type="scientific">Novosphingobium mathurense</name>
    <dbReference type="NCBI Taxonomy" id="428990"/>
    <lineage>
        <taxon>Bacteria</taxon>
        <taxon>Pseudomonadati</taxon>
        <taxon>Pseudomonadota</taxon>
        <taxon>Alphaproteobacteria</taxon>
        <taxon>Sphingomonadales</taxon>
        <taxon>Sphingomonadaceae</taxon>
        <taxon>Novosphingobium</taxon>
    </lineage>
</organism>
<feature type="domain" description="SnoaL-like" evidence="1">
    <location>
        <begin position="13"/>
        <end position="138"/>
    </location>
</feature>
<dbReference type="CDD" id="cd00531">
    <property type="entry name" value="NTF2_like"/>
    <property type="match status" value="1"/>
</dbReference>
<dbReference type="AlphaFoldDB" id="A0A1U6HY85"/>